<accession>A0A167VFV6</accession>
<organism evidence="1 2">
    <name type="scientific">Athelia psychrophila</name>
    <dbReference type="NCBI Taxonomy" id="1759441"/>
    <lineage>
        <taxon>Eukaryota</taxon>
        <taxon>Fungi</taxon>
        <taxon>Dikarya</taxon>
        <taxon>Basidiomycota</taxon>
        <taxon>Agaricomycotina</taxon>
        <taxon>Agaricomycetes</taxon>
        <taxon>Agaricomycetidae</taxon>
        <taxon>Atheliales</taxon>
        <taxon>Atheliaceae</taxon>
        <taxon>Athelia</taxon>
    </lineage>
</organism>
<dbReference type="Proteomes" id="UP000076532">
    <property type="component" value="Unassembled WGS sequence"/>
</dbReference>
<sequence length="152" mass="17142">MIGDHRSMQPVIDGREAAELARCLGLWRRISSAAFGCCGWLRIEFFFSAEVGDLVVESARHYCRYIVATYRGTPRRKELTGLLRASDSASNSYRGDLVVKEWLRHEGADENHEIAWATLPDPWGIAASGTRPEKCTYTYIHVTRPPKESIGK</sequence>
<evidence type="ECO:0000313" key="2">
    <source>
        <dbReference type="Proteomes" id="UP000076532"/>
    </source>
</evidence>
<reference evidence="1 2" key="1">
    <citation type="journal article" date="2016" name="Mol. Biol. Evol.">
        <title>Comparative Genomics of Early-Diverging Mushroom-Forming Fungi Provides Insights into the Origins of Lignocellulose Decay Capabilities.</title>
        <authorList>
            <person name="Nagy L.G."/>
            <person name="Riley R."/>
            <person name="Tritt A."/>
            <person name="Adam C."/>
            <person name="Daum C."/>
            <person name="Floudas D."/>
            <person name="Sun H."/>
            <person name="Yadav J.S."/>
            <person name="Pangilinan J."/>
            <person name="Larsson K.H."/>
            <person name="Matsuura K."/>
            <person name="Barry K."/>
            <person name="Labutti K."/>
            <person name="Kuo R."/>
            <person name="Ohm R.A."/>
            <person name="Bhattacharya S.S."/>
            <person name="Shirouzu T."/>
            <person name="Yoshinaga Y."/>
            <person name="Martin F.M."/>
            <person name="Grigoriev I.V."/>
            <person name="Hibbett D.S."/>
        </authorList>
    </citation>
    <scope>NUCLEOTIDE SEQUENCE [LARGE SCALE GENOMIC DNA]</scope>
    <source>
        <strain evidence="1 2">CBS 109695</strain>
    </source>
</reference>
<protein>
    <submittedName>
        <fullName evidence="1">Uncharacterized protein</fullName>
    </submittedName>
</protein>
<dbReference type="EMBL" id="KV417875">
    <property type="protein sequence ID" value="KZP04968.1"/>
    <property type="molecule type" value="Genomic_DNA"/>
</dbReference>
<proteinExistence type="predicted"/>
<evidence type="ECO:0000313" key="1">
    <source>
        <dbReference type="EMBL" id="KZP04968.1"/>
    </source>
</evidence>
<dbReference type="AlphaFoldDB" id="A0A167VFV6"/>
<gene>
    <name evidence="1" type="ORF">FIBSPDRAFT_1006936</name>
</gene>
<keyword evidence="2" id="KW-1185">Reference proteome</keyword>
<name>A0A167VFV6_9AGAM</name>